<proteinExistence type="predicted"/>
<organism evidence="1 2">
    <name type="scientific">Peronosclerospora sorghi</name>
    <dbReference type="NCBI Taxonomy" id="230839"/>
    <lineage>
        <taxon>Eukaryota</taxon>
        <taxon>Sar</taxon>
        <taxon>Stramenopiles</taxon>
        <taxon>Oomycota</taxon>
        <taxon>Peronosporomycetes</taxon>
        <taxon>Peronosporales</taxon>
        <taxon>Peronosporaceae</taxon>
        <taxon>Peronosclerospora</taxon>
    </lineage>
</organism>
<protein>
    <submittedName>
        <fullName evidence="1">Uncharacterized protein</fullName>
    </submittedName>
</protein>
<comment type="caution">
    <text evidence="1">The sequence shown here is derived from an EMBL/GenBank/DDBJ whole genome shotgun (WGS) entry which is preliminary data.</text>
</comment>
<name>A0ACC0WP62_9STRA</name>
<keyword evidence="2" id="KW-1185">Reference proteome</keyword>
<sequence>MDLNQLEQKYMQWTPAQQAIVRAQIGTLVSVNPIRLEVLSDWKALVCHPLKSGLPHQNAQFW</sequence>
<gene>
    <name evidence="1" type="ORF">PsorP6_017696</name>
</gene>
<dbReference type="EMBL" id="CM047590">
    <property type="protein sequence ID" value="KAI9919820.1"/>
    <property type="molecule type" value="Genomic_DNA"/>
</dbReference>
<reference evidence="1 2" key="1">
    <citation type="journal article" date="2022" name="bioRxiv">
        <title>The genome of the oomycete Peronosclerospora sorghi, a cosmopolitan pathogen of maize and sorghum, is inflated with dispersed pseudogenes.</title>
        <authorList>
            <person name="Fletcher K."/>
            <person name="Martin F."/>
            <person name="Isakeit T."/>
            <person name="Cavanaugh K."/>
            <person name="Magill C."/>
            <person name="Michelmore R."/>
        </authorList>
    </citation>
    <scope>NUCLEOTIDE SEQUENCE [LARGE SCALE GENOMIC DNA]</scope>
    <source>
        <strain evidence="1">P6</strain>
    </source>
</reference>
<evidence type="ECO:0000313" key="2">
    <source>
        <dbReference type="Proteomes" id="UP001163321"/>
    </source>
</evidence>
<evidence type="ECO:0000313" key="1">
    <source>
        <dbReference type="EMBL" id="KAI9919820.1"/>
    </source>
</evidence>
<accession>A0ACC0WP62</accession>
<dbReference type="Proteomes" id="UP001163321">
    <property type="component" value="Chromosome 11"/>
</dbReference>